<dbReference type="Proteomes" id="UP000324222">
    <property type="component" value="Unassembled WGS sequence"/>
</dbReference>
<evidence type="ECO:0000313" key="2">
    <source>
        <dbReference type="Proteomes" id="UP000324222"/>
    </source>
</evidence>
<proteinExistence type="predicted"/>
<reference evidence="1 2" key="1">
    <citation type="submission" date="2019-05" db="EMBL/GenBank/DDBJ databases">
        <title>Another draft genome of Portunus trituberculatus and its Hox gene families provides insights of decapod evolution.</title>
        <authorList>
            <person name="Jeong J.-H."/>
            <person name="Song I."/>
            <person name="Kim S."/>
            <person name="Choi T."/>
            <person name="Kim D."/>
            <person name="Ryu S."/>
            <person name="Kim W."/>
        </authorList>
    </citation>
    <scope>NUCLEOTIDE SEQUENCE [LARGE SCALE GENOMIC DNA]</scope>
    <source>
        <tissue evidence="1">Muscle</tissue>
    </source>
</reference>
<gene>
    <name evidence="1" type="ORF">E2C01_032331</name>
</gene>
<keyword evidence="2" id="KW-1185">Reference proteome</keyword>
<dbReference type="EMBL" id="VSRR010004180">
    <property type="protein sequence ID" value="MPC38815.1"/>
    <property type="molecule type" value="Genomic_DNA"/>
</dbReference>
<dbReference type="AlphaFoldDB" id="A0A5B7EZC7"/>
<sequence length="82" mass="9325">MASHICMSGSPWSLHHTKLPREVHESGCERDRTVHSSDHQCYTHGSTSHYLNKSCPQNNVFLPEVPYQTHTSILPGKADWLK</sequence>
<name>A0A5B7EZC7_PORTR</name>
<evidence type="ECO:0000313" key="1">
    <source>
        <dbReference type="EMBL" id="MPC38815.1"/>
    </source>
</evidence>
<organism evidence="1 2">
    <name type="scientific">Portunus trituberculatus</name>
    <name type="common">Swimming crab</name>
    <name type="synonym">Neptunus trituberculatus</name>
    <dbReference type="NCBI Taxonomy" id="210409"/>
    <lineage>
        <taxon>Eukaryota</taxon>
        <taxon>Metazoa</taxon>
        <taxon>Ecdysozoa</taxon>
        <taxon>Arthropoda</taxon>
        <taxon>Crustacea</taxon>
        <taxon>Multicrustacea</taxon>
        <taxon>Malacostraca</taxon>
        <taxon>Eumalacostraca</taxon>
        <taxon>Eucarida</taxon>
        <taxon>Decapoda</taxon>
        <taxon>Pleocyemata</taxon>
        <taxon>Brachyura</taxon>
        <taxon>Eubrachyura</taxon>
        <taxon>Portunoidea</taxon>
        <taxon>Portunidae</taxon>
        <taxon>Portuninae</taxon>
        <taxon>Portunus</taxon>
    </lineage>
</organism>
<comment type="caution">
    <text evidence="1">The sequence shown here is derived from an EMBL/GenBank/DDBJ whole genome shotgun (WGS) entry which is preliminary data.</text>
</comment>
<protein>
    <submittedName>
        <fullName evidence="1">Uncharacterized protein</fullName>
    </submittedName>
</protein>
<accession>A0A5B7EZC7</accession>